<dbReference type="PANTHER" id="PTHR33683">
    <property type="entry name" value="1, PUTATIVE-RELATED"/>
    <property type="match status" value="1"/>
</dbReference>
<feature type="non-terminal residue" evidence="3">
    <location>
        <position position="1507"/>
    </location>
</feature>
<keyword evidence="4" id="KW-1185">Reference proteome</keyword>
<name>K0RDZ2_THAOC</name>
<proteinExistence type="predicted"/>
<evidence type="ECO:0000313" key="4">
    <source>
        <dbReference type="Proteomes" id="UP000266841"/>
    </source>
</evidence>
<evidence type="ECO:0000256" key="1">
    <source>
        <dbReference type="SAM" id="MobiDB-lite"/>
    </source>
</evidence>
<evidence type="ECO:0008006" key="5">
    <source>
        <dbReference type="Google" id="ProtNLM"/>
    </source>
</evidence>
<feature type="compositionally biased region" description="Polar residues" evidence="1">
    <location>
        <begin position="1130"/>
        <end position="1148"/>
    </location>
</feature>
<dbReference type="PANTHER" id="PTHR33683:SF46">
    <property type="entry name" value="SUSHI DOMAIN-CONTAINING PROTEIN"/>
    <property type="match status" value="1"/>
</dbReference>
<dbReference type="OrthoDB" id="49378at2759"/>
<dbReference type="EMBL" id="AGNL01047162">
    <property type="protein sequence ID" value="EJK47256.1"/>
    <property type="molecule type" value="Genomic_DNA"/>
</dbReference>
<gene>
    <name evidence="3" type="ORF">THAOC_34036</name>
</gene>
<feature type="region of interest" description="Disordered" evidence="1">
    <location>
        <begin position="1409"/>
        <end position="1507"/>
    </location>
</feature>
<feature type="compositionally biased region" description="Low complexity" evidence="1">
    <location>
        <begin position="1152"/>
        <end position="1203"/>
    </location>
</feature>
<accession>K0RDZ2</accession>
<feature type="signal peptide" evidence="2">
    <location>
        <begin position="1"/>
        <end position="20"/>
    </location>
</feature>
<dbReference type="Proteomes" id="UP000266841">
    <property type="component" value="Unassembled WGS sequence"/>
</dbReference>
<feature type="compositionally biased region" description="Low complexity" evidence="1">
    <location>
        <begin position="1006"/>
        <end position="1050"/>
    </location>
</feature>
<keyword evidence="2" id="KW-0732">Signal</keyword>
<feature type="compositionally biased region" description="Low complexity" evidence="1">
    <location>
        <begin position="1457"/>
        <end position="1507"/>
    </location>
</feature>
<feature type="region of interest" description="Disordered" evidence="1">
    <location>
        <begin position="990"/>
        <end position="1206"/>
    </location>
</feature>
<organism evidence="3 4">
    <name type="scientific">Thalassiosira oceanica</name>
    <name type="common">Marine diatom</name>
    <dbReference type="NCBI Taxonomy" id="159749"/>
    <lineage>
        <taxon>Eukaryota</taxon>
        <taxon>Sar</taxon>
        <taxon>Stramenopiles</taxon>
        <taxon>Ochrophyta</taxon>
        <taxon>Bacillariophyta</taxon>
        <taxon>Coscinodiscophyceae</taxon>
        <taxon>Thalassiosirophycidae</taxon>
        <taxon>Thalassiosirales</taxon>
        <taxon>Thalassiosiraceae</taxon>
        <taxon>Thalassiosira</taxon>
    </lineage>
</organism>
<feature type="compositionally biased region" description="Low complexity" evidence="1">
    <location>
        <begin position="1113"/>
        <end position="1127"/>
    </location>
</feature>
<evidence type="ECO:0000256" key="2">
    <source>
        <dbReference type="SAM" id="SignalP"/>
    </source>
</evidence>
<sequence length="1507" mass="159004">MKRLIPACVLVGLLDVGVSAVKSRLRGHSQRNGRRRLDQDVVGTYIQGQVMIDESGRRLQQEFVLDGSQTRMRARTIDAIELEDGSIYELTGLADDVASSSAAIAEISGLSFDVAPDNAKEILSVKFNSGETQIKIPAGSYMDGSAIDLTGQMPGAVDSIIVDETNGGEVSWGGLFGRDLREKQGVQQKSHVNNDQRRLMTGERTVLVVRIQAADATTGFSESELSNSVFGGGGDAVNLRDQYLKCSHNQLTFNPTTHSGVNNGVVTVDIRPETITGRDDSTIRNIVNSKLAEMFGVDSVGGGTNVIDLVLATQLMTTVFAVFSAGSLSSTTMAHSGTQLSNGGTNQYDDQSGLMECVLSRLLRVHGLEVNKFSISNETPRISNAKNFQLGWFNDAVATVTQNNIVSVSLKGQVYYQPGVSNQDPVIIQIDVADSTENYYVGFNHQSSYNSDTNEYANKVTIQRYQGTGYALSFVEASLGSGQSWNNGESGEDRIEVKVTSLSTTSSGRAEVTVVYGGCSSDSECDDNRSCNGVESCSSSGVCVSGTLQPGCCGNGLCETASESYSSCAADCAAHEISYFKVSNAGPGGDFFKVRAKSNNVVITQMNINSHTEGSCQFEVFTKTGDFVGFEENASAWTEVPLQNSGNAACTNWSGQVQETKLPAFNTPVTINAGQYQSFFVRRLDGYVIYRKEGSVGSIAADNDDLTIYTGKRAGNLFSGVLSDPAKWNGRLTYGMSAGSQETSTNLVPNGASYQVTDSGTNYATDKLHLNGKPHDCKSNKKSNNAAYIQPKQFSDYSFDLAIALNWSYLNPDDNQPEWGSLIGSNNKLPLVSAAYAADMTAPMCAETSSGCVSGLSLLKGSGANTEPNQGLNRNSNTIDDCQDGTQSTYGTDESIEWLNVLSVDPDTDEYWDRPLRVGARARIVASLHTYLVNSDDPSNDYADLYYSTTLDPPNWHQAIRVNLRYQGLQSSCTGGSWADTDDLVFHVKPGVPATVPPSPGHSKQPTSFSTNPPSSANPTSLPTNEPSNHPTTSEPSSMPSKSPSMLLTSAPSLMPSASPTAKPTLKPTNLPSLLPTAKPVTSSPTAGPTPSPSSKPIDAPSVSPSAGPVTPRSPSALPSSSPSARPTTDKPSVSPSAGPVTSNPTTRPSDKPTTGSPSSSPVTSSPSPSPSARPTTMSPSSKPSRNPSASPTSRTPTSQPTTWSAPALEATFNGQIMTAPMCSEKSSSCMAPVSLLQGTAANNEPNQLGVRASNTIDSCQDGTNGSYNTDESIEWLRVVSVDPETDQPWDLPLKVGGRAKVITGLHAYLAGNTDPSNDYADFYYSSDVDPPNWTSLGTKRLAVGEVDPDGFGSFESVSFNIAEGIQSIHAIRVDFRYQGSPSDTACTGGSWADTDDLAFYVAPSAPAITPPTSIPTNLPSLLPTAKPVTSSPTAGPTPSPSSKPIDAPSVSPSAGPVTPSPTTLSPSRFTSSTPTTKSPSSSPSKKPTTGSPSALPSSSPSARPTT</sequence>
<evidence type="ECO:0000313" key="3">
    <source>
        <dbReference type="EMBL" id="EJK47256.1"/>
    </source>
</evidence>
<feature type="compositionally biased region" description="Polar residues" evidence="1">
    <location>
        <begin position="1056"/>
        <end position="1072"/>
    </location>
</feature>
<protein>
    <recommendedName>
        <fullName evidence="5">F5/8 type C domain-containing protein</fullName>
    </recommendedName>
</protein>
<reference evidence="3 4" key="1">
    <citation type="journal article" date="2012" name="Genome Biol.">
        <title>Genome and low-iron response of an oceanic diatom adapted to chronic iron limitation.</title>
        <authorList>
            <person name="Lommer M."/>
            <person name="Specht M."/>
            <person name="Roy A.S."/>
            <person name="Kraemer L."/>
            <person name="Andreson R."/>
            <person name="Gutowska M.A."/>
            <person name="Wolf J."/>
            <person name="Bergner S.V."/>
            <person name="Schilhabel M.B."/>
            <person name="Klostermeier U.C."/>
            <person name="Beiko R.G."/>
            <person name="Rosenstiel P."/>
            <person name="Hippler M."/>
            <person name="Laroche J."/>
        </authorList>
    </citation>
    <scope>NUCLEOTIDE SEQUENCE [LARGE SCALE GENOMIC DNA]</scope>
    <source>
        <strain evidence="3 4">CCMP1005</strain>
    </source>
</reference>
<feature type="chain" id="PRO_5003836223" description="F5/8 type C domain-containing protein" evidence="2">
    <location>
        <begin position="21"/>
        <end position="1507"/>
    </location>
</feature>
<comment type="caution">
    <text evidence="3">The sequence shown here is derived from an EMBL/GenBank/DDBJ whole genome shotgun (WGS) entry which is preliminary data.</text>
</comment>